<reference evidence="8" key="2">
    <citation type="journal article" date="2023" name="Syst. Appl. Microbiol.">
        <title>Govania unica gen. nov., sp. nov., a rare biosphere bacterium that represents a novel family in the class Alphaproteobacteria.</title>
        <authorList>
            <person name="Vandamme P."/>
            <person name="Peeters C."/>
            <person name="Hettiarachchi A."/>
            <person name="Cnockaert M."/>
            <person name="Carlier A."/>
        </authorList>
    </citation>
    <scope>NUCLEOTIDE SEQUENCE</scope>
    <source>
        <strain evidence="8">LMG 31809</strain>
    </source>
</reference>
<evidence type="ECO:0000256" key="4">
    <source>
        <dbReference type="ARBA" id="ARBA00023027"/>
    </source>
</evidence>
<keyword evidence="4" id="KW-0520">NAD</keyword>
<evidence type="ECO:0000256" key="3">
    <source>
        <dbReference type="ARBA" id="ARBA00023002"/>
    </source>
</evidence>
<dbReference type="Pfam" id="PF14824">
    <property type="entry name" value="Sirohm_synth_M"/>
    <property type="match status" value="1"/>
</dbReference>
<evidence type="ECO:0000313" key="9">
    <source>
        <dbReference type="Proteomes" id="UP001141619"/>
    </source>
</evidence>
<keyword evidence="9" id="KW-1185">Reference proteome</keyword>
<feature type="domain" description="Siroheme synthase central" evidence="7">
    <location>
        <begin position="99"/>
        <end position="124"/>
    </location>
</feature>
<proteinExistence type="predicted"/>
<sequence>MLPVMLDLSRGPVLLYGSGPAALRRRGLLEAAGATDLRVYTDAAPDAEAIAAALLLFVVGVAEDEAGRVAGIARGHGVPVNVEDTTALCDFYTPSVVRRGDLTIAVSTAGRSPGLARRLREKLETLFGPEWQDRLDRLAGARDGWRASGADMATVTERTNDMIEKEGWL</sequence>
<dbReference type="Proteomes" id="UP001141619">
    <property type="component" value="Unassembled WGS sequence"/>
</dbReference>
<dbReference type="InterPro" id="IPR028161">
    <property type="entry name" value="Met8-like"/>
</dbReference>
<evidence type="ECO:0000256" key="6">
    <source>
        <dbReference type="ARBA" id="ARBA00047561"/>
    </source>
</evidence>
<accession>A0A9X3TWM5</accession>
<evidence type="ECO:0000256" key="1">
    <source>
        <dbReference type="ARBA" id="ARBA00005010"/>
    </source>
</evidence>
<dbReference type="EC" id="1.3.1.76" evidence="2"/>
<dbReference type="PANTHER" id="PTHR35330:SF1">
    <property type="entry name" value="SIROHEME BIOSYNTHESIS PROTEIN MET8"/>
    <property type="match status" value="1"/>
</dbReference>
<keyword evidence="3" id="KW-0560">Oxidoreductase</keyword>
<dbReference type="Gene3D" id="3.40.50.720">
    <property type="entry name" value="NAD(P)-binding Rossmann-like Domain"/>
    <property type="match status" value="1"/>
</dbReference>
<evidence type="ECO:0000256" key="2">
    <source>
        <dbReference type="ARBA" id="ARBA00012400"/>
    </source>
</evidence>
<dbReference type="InterPro" id="IPR042518">
    <property type="entry name" value="SirC_C"/>
</dbReference>
<dbReference type="RefSeq" id="WP_274942787.1">
    <property type="nucleotide sequence ID" value="NZ_JANWOI010000001.1"/>
</dbReference>
<comment type="caution">
    <text evidence="8">The sequence shown here is derived from an EMBL/GenBank/DDBJ whole genome shotgun (WGS) entry which is preliminary data.</text>
</comment>
<reference evidence="8" key="1">
    <citation type="submission" date="2022-08" db="EMBL/GenBank/DDBJ databases">
        <authorList>
            <person name="Vandamme P."/>
            <person name="Hettiarachchi A."/>
            <person name="Peeters C."/>
            <person name="Cnockaert M."/>
            <person name="Carlier A."/>
        </authorList>
    </citation>
    <scope>NUCLEOTIDE SEQUENCE</scope>
    <source>
        <strain evidence="8">LMG 31809</strain>
    </source>
</reference>
<gene>
    <name evidence="8" type="ORF">NYP16_03875</name>
</gene>
<dbReference type="GO" id="GO:0004325">
    <property type="term" value="F:ferrochelatase activity"/>
    <property type="evidence" value="ECO:0007669"/>
    <property type="project" value="InterPro"/>
</dbReference>
<dbReference type="AlphaFoldDB" id="A0A9X3TWM5"/>
<dbReference type="InterPro" id="IPR006367">
    <property type="entry name" value="Sirohaem_synthase_N"/>
</dbReference>
<dbReference type="GO" id="GO:0019354">
    <property type="term" value="P:siroheme biosynthetic process"/>
    <property type="evidence" value="ECO:0007669"/>
    <property type="project" value="InterPro"/>
</dbReference>
<dbReference type="Pfam" id="PF13241">
    <property type="entry name" value="NAD_binding_7"/>
    <property type="match status" value="1"/>
</dbReference>
<evidence type="ECO:0000256" key="5">
    <source>
        <dbReference type="ARBA" id="ARBA00023244"/>
    </source>
</evidence>
<dbReference type="NCBIfam" id="TIGR01470">
    <property type="entry name" value="cysG_Nterm"/>
    <property type="match status" value="1"/>
</dbReference>
<dbReference type="SUPFAM" id="SSF51735">
    <property type="entry name" value="NAD(P)-binding Rossmann-fold domains"/>
    <property type="match status" value="1"/>
</dbReference>
<evidence type="ECO:0000259" key="7">
    <source>
        <dbReference type="Pfam" id="PF14824"/>
    </source>
</evidence>
<dbReference type="Gene3D" id="1.10.8.610">
    <property type="entry name" value="SirC, precorrin-2 dehydrogenase, C-terminal helical domain-like"/>
    <property type="match status" value="1"/>
</dbReference>
<protein>
    <recommendedName>
        <fullName evidence="2">precorrin-2 dehydrogenase</fullName>
        <ecNumber evidence="2">1.3.1.76</ecNumber>
    </recommendedName>
</protein>
<dbReference type="EMBL" id="JANWOI010000001">
    <property type="protein sequence ID" value="MDA5193093.1"/>
    <property type="molecule type" value="Genomic_DNA"/>
</dbReference>
<keyword evidence="5" id="KW-0627">Porphyrin biosynthesis</keyword>
<name>A0A9X3TWM5_9PROT</name>
<organism evidence="8 9">
    <name type="scientific">Govanella unica</name>
    <dbReference type="NCBI Taxonomy" id="2975056"/>
    <lineage>
        <taxon>Bacteria</taxon>
        <taxon>Pseudomonadati</taxon>
        <taxon>Pseudomonadota</taxon>
        <taxon>Alphaproteobacteria</taxon>
        <taxon>Emcibacterales</taxon>
        <taxon>Govanellaceae</taxon>
        <taxon>Govanella</taxon>
    </lineage>
</organism>
<evidence type="ECO:0000313" key="8">
    <source>
        <dbReference type="EMBL" id="MDA5193093.1"/>
    </source>
</evidence>
<dbReference type="GO" id="GO:0043115">
    <property type="term" value="F:precorrin-2 dehydrogenase activity"/>
    <property type="evidence" value="ECO:0007669"/>
    <property type="project" value="UniProtKB-EC"/>
</dbReference>
<dbReference type="InterPro" id="IPR028281">
    <property type="entry name" value="Sirohaem_synthase_central"/>
</dbReference>
<dbReference type="SUPFAM" id="SSF75615">
    <property type="entry name" value="Siroheme synthase middle domains-like"/>
    <property type="match status" value="1"/>
</dbReference>
<dbReference type="PANTHER" id="PTHR35330">
    <property type="entry name" value="SIROHEME BIOSYNTHESIS PROTEIN MET8"/>
    <property type="match status" value="1"/>
</dbReference>
<comment type="catalytic activity">
    <reaction evidence="6">
        <text>precorrin-2 + NAD(+) = sirohydrochlorin + NADH + 2 H(+)</text>
        <dbReference type="Rhea" id="RHEA:15613"/>
        <dbReference type="ChEBI" id="CHEBI:15378"/>
        <dbReference type="ChEBI" id="CHEBI:57540"/>
        <dbReference type="ChEBI" id="CHEBI:57945"/>
        <dbReference type="ChEBI" id="CHEBI:58351"/>
        <dbReference type="ChEBI" id="CHEBI:58827"/>
        <dbReference type="EC" id="1.3.1.76"/>
    </reaction>
</comment>
<dbReference type="InterPro" id="IPR036291">
    <property type="entry name" value="NAD(P)-bd_dom_sf"/>
</dbReference>
<comment type="pathway">
    <text evidence="1">Porphyrin-containing compound metabolism; siroheme biosynthesis; sirohydrochlorin from precorrin-2: step 1/1.</text>
</comment>